<protein>
    <recommendedName>
        <fullName evidence="4">Secreted protein</fullName>
    </recommendedName>
</protein>
<reference evidence="2" key="1">
    <citation type="submission" date="2020-11" db="EMBL/GenBank/DDBJ databases">
        <authorList>
            <consortium name="DOE Joint Genome Institute"/>
            <person name="Ahrendt S."/>
            <person name="Riley R."/>
            <person name="Andreopoulos W."/>
            <person name="Labutti K."/>
            <person name="Pangilinan J."/>
            <person name="Ruiz-Duenas F.J."/>
            <person name="Barrasa J.M."/>
            <person name="Sanchez-Garcia M."/>
            <person name="Camarero S."/>
            <person name="Miyauchi S."/>
            <person name="Serrano A."/>
            <person name="Linde D."/>
            <person name="Babiker R."/>
            <person name="Drula E."/>
            <person name="Ayuso-Fernandez I."/>
            <person name="Pacheco R."/>
            <person name="Padilla G."/>
            <person name="Ferreira P."/>
            <person name="Barriuso J."/>
            <person name="Kellner H."/>
            <person name="Castanera R."/>
            <person name="Alfaro M."/>
            <person name="Ramirez L."/>
            <person name="Pisabarro A.G."/>
            <person name="Kuo A."/>
            <person name="Tritt A."/>
            <person name="Lipzen A."/>
            <person name="He G."/>
            <person name="Yan M."/>
            <person name="Ng V."/>
            <person name="Cullen D."/>
            <person name="Martin F."/>
            <person name="Rosso M.-N."/>
            <person name="Henrissat B."/>
            <person name="Hibbett D."/>
            <person name="Martinez A.T."/>
            <person name="Grigoriev I.V."/>
        </authorList>
    </citation>
    <scope>NUCLEOTIDE SEQUENCE</scope>
    <source>
        <strain evidence="2">CIRM-BRFM 674</strain>
    </source>
</reference>
<organism evidence="2 3">
    <name type="scientific">Pholiota conissans</name>
    <dbReference type="NCBI Taxonomy" id="109636"/>
    <lineage>
        <taxon>Eukaryota</taxon>
        <taxon>Fungi</taxon>
        <taxon>Dikarya</taxon>
        <taxon>Basidiomycota</taxon>
        <taxon>Agaricomycotina</taxon>
        <taxon>Agaricomycetes</taxon>
        <taxon>Agaricomycetidae</taxon>
        <taxon>Agaricales</taxon>
        <taxon>Agaricineae</taxon>
        <taxon>Strophariaceae</taxon>
        <taxon>Pholiota</taxon>
    </lineage>
</organism>
<evidence type="ECO:0008006" key="4">
    <source>
        <dbReference type="Google" id="ProtNLM"/>
    </source>
</evidence>
<name>A0A9P5Z498_9AGAR</name>
<dbReference type="EMBL" id="MU155192">
    <property type="protein sequence ID" value="KAF9480566.1"/>
    <property type="molecule type" value="Genomic_DNA"/>
</dbReference>
<keyword evidence="3" id="KW-1185">Reference proteome</keyword>
<gene>
    <name evidence="2" type="ORF">BDN70DRAFT_602964</name>
</gene>
<sequence>MRKVLIFLMCCAISAHLKGSILKQTMLALSIQLASPLTRLYPINQRYGSYLFFSSSYYLRYCVKGHHRDCRRNPGCLLQAPSKL</sequence>
<dbReference type="Proteomes" id="UP000807469">
    <property type="component" value="Unassembled WGS sequence"/>
</dbReference>
<comment type="caution">
    <text evidence="2">The sequence shown here is derived from an EMBL/GenBank/DDBJ whole genome shotgun (WGS) entry which is preliminary data.</text>
</comment>
<accession>A0A9P5Z498</accession>
<feature type="signal peptide" evidence="1">
    <location>
        <begin position="1"/>
        <end position="19"/>
    </location>
</feature>
<proteinExistence type="predicted"/>
<feature type="chain" id="PRO_5040315224" description="Secreted protein" evidence="1">
    <location>
        <begin position="20"/>
        <end position="84"/>
    </location>
</feature>
<keyword evidence="1" id="KW-0732">Signal</keyword>
<dbReference type="AlphaFoldDB" id="A0A9P5Z498"/>
<evidence type="ECO:0000313" key="3">
    <source>
        <dbReference type="Proteomes" id="UP000807469"/>
    </source>
</evidence>
<evidence type="ECO:0000313" key="2">
    <source>
        <dbReference type="EMBL" id="KAF9480566.1"/>
    </source>
</evidence>
<evidence type="ECO:0000256" key="1">
    <source>
        <dbReference type="SAM" id="SignalP"/>
    </source>
</evidence>